<keyword evidence="4" id="KW-1185">Reference proteome</keyword>
<dbReference type="GeneID" id="95446390"/>
<name>A0A4Z1DET3_9ACTN</name>
<evidence type="ECO:0000259" key="2">
    <source>
        <dbReference type="Pfam" id="PF10756"/>
    </source>
</evidence>
<dbReference type="RefSeq" id="WP_135783861.1">
    <property type="nucleotide sequence ID" value="NZ_SRRT01000001.1"/>
</dbReference>
<comment type="caution">
    <text evidence="3">The sequence shown here is derived from an EMBL/GenBank/DDBJ whole genome shotgun (WGS) entry which is preliminary data.</text>
</comment>
<feature type="domain" description="Low molecular weight protein antigen 6 PH" evidence="2">
    <location>
        <begin position="75"/>
        <end position="148"/>
    </location>
</feature>
<keyword evidence="1" id="KW-0812">Transmembrane</keyword>
<protein>
    <submittedName>
        <fullName evidence="3">PH domain-containing protein</fullName>
    </submittedName>
</protein>
<dbReference type="InterPro" id="IPR019692">
    <property type="entry name" value="CFP-6_PH"/>
</dbReference>
<dbReference type="AlphaFoldDB" id="A0A4Z1DET3"/>
<sequence length="231" mass="24767">MTTPDHQSPASRPVVPAARDRIYRSPMGLVGGVLVLALVVWLGCDALFRGHGRVPWLALAVMILVVPLVTAFTLRPAVFANQERLRVRNPFRVIVLPWGELAAFRSGYSNEALATSGTKFQLWAIPVSLRARKRAANKRAKAAAQAARGSSGGPFAGPRFGVFGGDASVPDVPAGPARAETDKIMDDLRDLHERHGEAEHAQGEITTRWAYEILIPALAGAVLLAVLLITG</sequence>
<feature type="transmembrane region" description="Helical" evidence="1">
    <location>
        <begin position="29"/>
        <end position="48"/>
    </location>
</feature>
<gene>
    <name evidence="3" type="ORF">E5083_02095</name>
</gene>
<accession>A0A4Z1DET3</accession>
<reference evidence="3 4" key="1">
    <citation type="submission" date="2019-04" db="EMBL/GenBank/DDBJ databases">
        <title>Streptomyces sp. nov. Bv016 isolated from bark of Buahinia variegata.</title>
        <authorList>
            <person name="Kanchanasin P."/>
            <person name="Tanasupawat S."/>
            <person name="Yuki M."/>
            <person name="Kudo T."/>
        </authorList>
    </citation>
    <scope>NUCLEOTIDE SEQUENCE [LARGE SCALE GENOMIC DNA]</scope>
    <source>
        <strain evidence="3 4">Bv016</strain>
    </source>
</reference>
<dbReference type="Pfam" id="PF10756">
    <property type="entry name" value="bPH_6"/>
    <property type="match status" value="1"/>
</dbReference>
<feature type="transmembrane region" description="Helical" evidence="1">
    <location>
        <begin position="54"/>
        <end position="74"/>
    </location>
</feature>
<feature type="transmembrane region" description="Helical" evidence="1">
    <location>
        <begin position="209"/>
        <end position="229"/>
    </location>
</feature>
<organism evidence="3 4">
    <name type="scientific">Streptomyces bauhiniae</name>
    <dbReference type="NCBI Taxonomy" id="2340725"/>
    <lineage>
        <taxon>Bacteria</taxon>
        <taxon>Bacillati</taxon>
        <taxon>Actinomycetota</taxon>
        <taxon>Actinomycetes</taxon>
        <taxon>Kitasatosporales</taxon>
        <taxon>Streptomycetaceae</taxon>
        <taxon>Streptomyces</taxon>
    </lineage>
</organism>
<dbReference type="Proteomes" id="UP000298159">
    <property type="component" value="Unassembled WGS sequence"/>
</dbReference>
<evidence type="ECO:0000313" key="4">
    <source>
        <dbReference type="Proteomes" id="UP000298159"/>
    </source>
</evidence>
<keyword evidence="1" id="KW-1133">Transmembrane helix</keyword>
<dbReference type="EMBL" id="SRRT01000001">
    <property type="protein sequence ID" value="TGN81334.1"/>
    <property type="molecule type" value="Genomic_DNA"/>
</dbReference>
<evidence type="ECO:0000256" key="1">
    <source>
        <dbReference type="SAM" id="Phobius"/>
    </source>
</evidence>
<proteinExistence type="predicted"/>
<keyword evidence="1" id="KW-0472">Membrane</keyword>
<evidence type="ECO:0000313" key="3">
    <source>
        <dbReference type="EMBL" id="TGN81334.1"/>
    </source>
</evidence>